<protein>
    <submittedName>
        <fullName evidence="1">Uncharacterized protein</fullName>
    </submittedName>
</protein>
<dbReference type="OrthoDB" id="20618at10239"/>
<keyword evidence="2" id="KW-1185">Reference proteome</keyword>
<evidence type="ECO:0000313" key="2">
    <source>
        <dbReference type="Proteomes" id="UP000024443"/>
    </source>
</evidence>
<dbReference type="GeneID" id="19488238"/>
<dbReference type="RefSeq" id="YP_009032534.1">
    <property type="nucleotide sequence ID" value="NC_024148.1"/>
</dbReference>
<dbReference type="EMBL" id="KJ510415">
    <property type="protein sequence ID" value="AHY27112.1"/>
    <property type="molecule type" value="Genomic_DNA"/>
</dbReference>
<gene>
    <name evidence="1" type="primary">49</name>
    <name evidence="1" type="ORF">PBI_PHANTASTIC_49</name>
</gene>
<accession>A0A023W7F8</accession>
<sequence>MEDKQKGRLLYFGLRNGQTVVALTDQPVEYDSGFHVITTTEGETVTVRADEVVYTRSRETDIPSAEEVAEYFQKLIGAVPKDAVREAIGSNDGLYL</sequence>
<reference evidence="1 2" key="1">
    <citation type="submission" date="2014-02" db="EMBL/GenBank/DDBJ databases">
        <authorList>
            <person name="Meadows H.N."/>
            <person name="Fisher J.N.B."/>
            <person name="Gardner A.V."/>
            <person name="Merrill B.D."/>
            <person name="Hartmann K.A."/>
            <person name="Bailey M.E."/>
            <person name="Beckstead A.P."/>
            <person name="Deus L.M."/>
            <person name="Earl A.S."/>
            <person name="Easter R.A."/>
            <person name="Gibby P.D."/>
            <person name="Graves K.A."/>
            <person name="Ayer P.A."/>
            <person name="Heiner M.E."/>
            <person name="Herring J.A."/>
            <person name="Jaen A.D."/>
            <person name="Liu J.E."/>
            <person name="Manci A.M."/>
            <person name="Nielsen D.A."/>
            <person name="Paz H.C."/>
            <person name="Sabin N.R."/>
            <person name="Solomon M.B."/>
            <person name="Sutter R.A."/>
            <person name="Wake B.N."/>
            <person name="Willyerd H.J."/>
            <person name="Zimmerman L.J."/>
            <person name="Breakwell D.P."/>
            <person name="Burnett S.H."/>
            <person name="Grose J.H."/>
            <person name="Bradley K.W."/>
            <person name="Clarke D.Q."/>
            <person name="Lewis M.F."/>
            <person name="Barker L.P."/>
            <person name="Bailey C."/>
            <person name="Asai D.J."/>
            <person name="Garber M.L."/>
            <person name="Bowman C.A."/>
            <person name="Russell D.A."/>
            <person name="Pope W.H."/>
            <person name="Jacobs-Sera D."/>
            <person name="Hendrix R.W."/>
            <person name="Hatfull G.F."/>
        </authorList>
    </citation>
    <scope>NUCLEOTIDE SEQUENCE [LARGE SCALE GENOMIC DNA]</scope>
</reference>
<dbReference type="Proteomes" id="UP000024443">
    <property type="component" value="Segment"/>
</dbReference>
<name>A0A023W7F8_9CAUD</name>
<proteinExistence type="predicted"/>
<dbReference type="KEGG" id="vg:19488238"/>
<evidence type="ECO:0000313" key="1">
    <source>
        <dbReference type="EMBL" id="AHY27112.1"/>
    </source>
</evidence>
<organism evidence="1 2">
    <name type="scientific">Mycobacterium phage Phantastic</name>
    <dbReference type="NCBI Taxonomy" id="1486426"/>
    <lineage>
        <taxon>Viruses</taxon>
        <taxon>Duplodnaviria</taxon>
        <taxon>Heunggongvirae</taxon>
        <taxon>Uroviricota</taxon>
        <taxon>Caudoviricetes</taxon>
        <taxon>Veracruzvirus</taxon>
        <taxon>Veracruzvirus phantastic</taxon>
    </lineage>
</organism>